<protein>
    <submittedName>
        <fullName evidence="3">Tripartite tricarboxylate transporter TctB family protein</fullName>
    </submittedName>
</protein>
<proteinExistence type="predicted"/>
<dbReference type="InterPro" id="IPR009936">
    <property type="entry name" value="DUF1468"/>
</dbReference>
<evidence type="ECO:0000259" key="2">
    <source>
        <dbReference type="Pfam" id="PF07331"/>
    </source>
</evidence>
<gene>
    <name evidence="3" type="ORF">RHAB21_04338</name>
</gene>
<feature type="transmembrane region" description="Helical" evidence="1">
    <location>
        <begin position="39"/>
        <end position="59"/>
    </location>
</feature>
<name>A0ABN7JWZ4_9HYPH</name>
<dbReference type="Proteomes" id="UP000601041">
    <property type="component" value="Unassembled WGS sequence"/>
</dbReference>
<feature type="transmembrane region" description="Helical" evidence="1">
    <location>
        <begin position="80"/>
        <end position="113"/>
    </location>
</feature>
<feature type="domain" description="DUF1468" evidence="2">
    <location>
        <begin position="8"/>
        <end position="145"/>
    </location>
</feature>
<sequence length="155" mass="16311">MSFHADHAVGILFIAVGGIAAYLGIGYGFGSLADMGPGALPVLLGATLSLLGVALLLQAGFVHEERTATELMPREERRPFLAILAALLAFGLLIDRVGLLPSLVALVAVGWLADSRGRLKELPLLLLAIAAIVVAIFYFGLGIPFHLLDWSIARA</sequence>
<comment type="caution">
    <text evidence="3">The sequence shown here is derived from an EMBL/GenBank/DDBJ whole genome shotgun (WGS) entry which is preliminary data.</text>
</comment>
<dbReference type="Pfam" id="PF07331">
    <property type="entry name" value="TctB"/>
    <property type="match status" value="1"/>
</dbReference>
<keyword evidence="1" id="KW-0812">Transmembrane</keyword>
<evidence type="ECO:0000313" key="3">
    <source>
        <dbReference type="EMBL" id="CAD7051668.1"/>
    </source>
</evidence>
<keyword evidence="1" id="KW-0472">Membrane</keyword>
<evidence type="ECO:0000256" key="1">
    <source>
        <dbReference type="SAM" id="Phobius"/>
    </source>
</evidence>
<feature type="transmembrane region" description="Helical" evidence="1">
    <location>
        <begin position="7"/>
        <end position="27"/>
    </location>
</feature>
<feature type="transmembrane region" description="Helical" evidence="1">
    <location>
        <begin position="125"/>
        <end position="148"/>
    </location>
</feature>
<keyword evidence="1" id="KW-1133">Transmembrane helix</keyword>
<dbReference type="RefSeq" id="WP_142589379.1">
    <property type="nucleotide sequence ID" value="NZ_CABFWE030000011.1"/>
</dbReference>
<reference evidence="3 4" key="1">
    <citation type="submission" date="2020-11" db="EMBL/GenBank/DDBJ databases">
        <authorList>
            <person name="Lassalle F."/>
        </authorList>
    </citation>
    <scope>NUCLEOTIDE SEQUENCE [LARGE SCALE GENOMIC DNA]</scope>
    <source>
        <strain evidence="3 4">AB21</strain>
    </source>
</reference>
<accession>A0ABN7JWZ4</accession>
<keyword evidence="4" id="KW-1185">Reference proteome</keyword>
<dbReference type="EMBL" id="CABFWE030000011">
    <property type="protein sequence ID" value="CAD7051668.1"/>
    <property type="molecule type" value="Genomic_DNA"/>
</dbReference>
<organism evidence="3 4">
    <name type="scientific">Pseudorhizobium halotolerans</name>
    <dbReference type="NCBI Taxonomy" id="1233081"/>
    <lineage>
        <taxon>Bacteria</taxon>
        <taxon>Pseudomonadati</taxon>
        <taxon>Pseudomonadota</taxon>
        <taxon>Alphaproteobacteria</taxon>
        <taxon>Hyphomicrobiales</taxon>
        <taxon>Rhizobiaceae</taxon>
        <taxon>Rhizobium/Agrobacterium group</taxon>
        <taxon>Pseudorhizobium</taxon>
    </lineage>
</organism>
<evidence type="ECO:0000313" key="4">
    <source>
        <dbReference type="Proteomes" id="UP000601041"/>
    </source>
</evidence>